<gene>
    <name evidence="3" type="ORF">MBOU_18860</name>
</gene>
<evidence type="ECO:0000313" key="3">
    <source>
        <dbReference type="EMBL" id="GFG89844.1"/>
    </source>
</evidence>
<keyword evidence="2" id="KW-0732">Signal</keyword>
<evidence type="ECO:0000256" key="1">
    <source>
        <dbReference type="SAM" id="MobiDB-lite"/>
    </source>
</evidence>
<dbReference type="PROSITE" id="PS51257">
    <property type="entry name" value="PROKAR_LIPOPROTEIN"/>
    <property type="match status" value="1"/>
</dbReference>
<accession>A0A7I9YMD8</accession>
<evidence type="ECO:0008006" key="5">
    <source>
        <dbReference type="Google" id="ProtNLM"/>
    </source>
</evidence>
<feature type="region of interest" description="Disordered" evidence="1">
    <location>
        <begin position="26"/>
        <end position="45"/>
    </location>
</feature>
<evidence type="ECO:0000313" key="4">
    <source>
        <dbReference type="Proteomes" id="UP000465360"/>
    </source>
</evidence>
<organism evidence="3 4">
    <name type="scientific">Mycobacterium bourgelatii</name>
    <dbReference type="NCBI Taxonomy" id="1273442"/>
    <lineage>
        <taxon>Bacteria</taxon>
        <taxon>Bacillati</taxon>
        <taxon>Actinomycetota</taxon>
        <taxon>Actinomycetes</taxon>
        <taxon>Mycobacteriales</taxon>
        <taxon>Mycobacteriaceae</taxon>
        <taxon>Mycobacterium</taxon>
    </lineage>
</organism>
<dbReference type="Proteomes" id="UP000465360">
    <property type="component" value="Unassembled WGS sequence"/>
</dbReference>
<feature type="chain" id="PRO_5039247852" description="Lipoprotein" evidence="2">
    <location>
        <begin position="22"/>
        <end position="326"/>
    </location>
</feature>
<dbReference type="EMBL" id="BLKZ01000001">
    <property type="protein sequence ID" value="GFG89844.1"/>
    <property type="molecule type" value="Genomic_DNA"/>
</dbReference>
<comment type="caution">
    <text evidence="3">The sequence shown here is derived from an EMBL/GenBank/DDBJ whole genome shotgun (WGS) entry which is preliminary data.</text>
</comment>
<name>A0A7I9YMD8_MYCBU</name>
<protein>
    <recommendedName>
        <fullName evidence="5">Lipoprotein</fullName>
    </recommendedName>
</protein>
<dbReference type="AlphaFoldDB" id="A0A7I9YMD8"/>
<keyword evidence="4" id="KW-1185">Reference proteome</keyword>
<sequence length="326" mass="35113">MPYMRRIRIACAIVLSIAALSACESRGPSNSSTKPPMPSAPSFEGTYQFDFDGSQQLAGGELKPTDSRTRLYAVRSTCLETGCIATATKLADGNPKKKSDPAVDLVLDYVNGHWQMAVREDATCTDSSSHGPAITVWILQPQPDGTLSGTSSVAMNPSPDCGVATQTPIRVKRVGDVDLNVAVANPGRQASLSPTASAPNGLNGHYNETSVLRDDERSRPGVRRIFMQTTCVRNTDVCATFRSFLSATQTHVVNSLLFDNGKWTLNQRVDVNCPNGTVARTVKHEEYALPQPADRPLQRLSGTITFDAAESCPAQQLDISLQRTGD</sequence>
<reference evidence="3 4" key="1">
    <citation type="journal article" date="2019" name="Emerg. Microbes Infect.">
        <title>Comprehensive subspecies identification of 175 nontuberculous mycobacteria species based on 7547 genomic profiles.</title>
        <authorList>
            <person name="Matsumoto Y."/>
            <person name="Kinjo T."/>
            <person name="Motooka D."/>
            <person name="Nabeya D."/>
            <person name="Jung N."/>
            <person name="Uechi K."/>
            <person name="Horii T."/>
            <person name="Iida T."/>
            <person name="Fujita J."/>
            <person name="Nakamura S."/>
        </authorList>
    </citation>
    <scope>NUCLEOTIDE SEQUENCE [LARGE SCALE GENOMIC DNA]</scope>
    <source>
        <strain evidence="3 4">JCM 30725</strain>
    </source>
</reference>
<evidence type="ECO:0000256" key="2">
    <source>
        <dbReference type="SAM" id="SignalP"/>
    </source>
</evidence>
<proteinExistence type="predicted"/>
<feature type="signal peptide" evidence="2">
    <location>
        <begin position="1"/>
        <end position="21"/>
    </location>
</feature>